<keyword evidence="3" id="KW-1185">Reference proteome</keyword>
<evidence type="ECO:0000313" key="3">
    <source>
        <dbReference type="Proteomes" id="UP001159364"/>
    </source>
</evidence>
<dbReference type="EMBL" id="JAIWQS010000009">
    <property type="protein sequence ID" value="KAJ8753823.1"/>
    <property type="molecule type" value="Genomic_DNA"/>
</dbReference>
<feature type="region of interest" description="Disordered" evidence="1">
    <location>
        <begin position="104"/>
        <end position="125"/>
    </location>
</feature>
<dbReference type="AlphaFoldDB" id="A0AAV8SNP5"/>
<comment type="caution">
    <text evidence="2">The sequence shown here is derived from an EMBL/GenBank/DDBJ whole genome shotgun (WGS) entry which is preliminary data.</text>
</comment>
<name>A0AAV8SNP5_9ROSI</name>
<evidence type="ECO:0000313" key="2">
    <source>
        <dbReference type="EMBL" id="KAJ8753823.1"/>
    </source>
</evidence>
<gene>
    <name evidence="2" type="ORF">K2173_000077</name>
</gene>
<dbReference type="Proteomes" id="UP001159364">
    <property type="component" value="Linkage Group LG09"/>
</dbReference>
<proteinExistence type="predicted"/>
<accession>A0AAV8SNP5</accession>
<organism evidence="2 3">
    <name type="scientific">Erythroxylum novogranatense</name>
    <dbReference type="NCBI Taxonomy" id="1862640"/>
    <lineage>
        <taxon>Eukaryota</taxon>
        <taxon>Viridiplantae</taxon>
        <taxon>Streptophyta</taxon>
        <taxon>Embryophyta</taxon>
        <taxon>Tracheophyta</taxon>
        <taxon>Spermatophyta</taxon>
        <taxon>Magnoliopsida</taxon>
        <taxon>eudicotyledons</taxon>
        <taxon>Gunneridae</taxon>
        <taxon>Pentapetalae</taxon>
        <taxon>rosids</taxon>
        <taxon>fabids</taxon>
        <taxon>Malpighiales</taxon>
        <taxon>Erythroxylaceae</taxon>
        <taxon>Erythroxylum</taxon>
    </lineage>
</organism>
<sequence length="142" mass="15248">MPPIEVVIQVQGNIINARAVEVGNAKGSTGLHDIDEFVQSQLVLALQLVLASICTTSISPPGKGGKPFGADDLDCTSEWLEGANKVYIPFPACGDHSCYDSDQSYQMPKAADSTNQSLDPVQPSSAPLYKRALESKKRSLLW</sequence>
<evidence type="ECO:0000256" key="1">
    <source>
        <dbReference type="SAM" id="MobiDB-lite"/>
    </source>
</evidence>
<reference evidence="2 3" key="1">
    <citation type="submission" date="2021-09" db="EMBL/GenBank/DDBJ databases">
        <title>Genomic insights and catalytic innovation underlie evolution of tropane alkaloids biosynthesis.</title>
        <authorList>
            <person name="Wang Y.-J."/>
            <person name="Tian T."/>
            <person name="Huang J.-P."/>
            <person name="Huang S.-X."/>
        </authorList>
    </citation>
    <scope>NUCLEOTIDE SEQUENCE [LARGE SCALE GENOMIC DNA]</scope>
    <source>
        <strain evidence="2">KIB-2018</strain>
        <tissue evidence="2">Leaf</tissue>
    </source>
</reference>
<protein>
    <submittedName>
        <fullName evidence="2">Uncharacterized protein</fullName>
    </submittedName>
</protein>